<dbReference type="RefSeq" id="WP_269604224.1">
    <property type="nucleotide sequence ID" value="NZ_JAPWIJ010000004.1"/>
</dbReference>
<evidence type="ECO:0000313" key="2">
    <source>
        <dbReference type="Proteomes" id="UP001081071"/>
    </source>
</evidence>
<name>A0ABT4MDV1_9NOCA</name>
<dbReference type="Proteomes" id="UP001081071">
    <property type="component" value="Unassembled WGS sequence"/>
</dbReference>
<gene>
    <name evidence="1" type="ORF">O4220_11505</name>
</gene>
<sequence>MTYADSVYFNGRVFTVDAGFRVVSAVAVLADVIGHAAVVVGRGVPDGEFDRGCGCNGARGGGRVDRG</sequence>
<keyword evidence="2" id="KW-1185">Reference proteome</keyword>
<organism evidence="1 2">
    <name type="scientific">Rhodococcus ruber</name>
    <dbReference type="NCBI Taxonomy" id="1830"/>
    <lineage>
        <taxon>Bacteria</taxon>
        <taxon>Bacillati</taxon>
        <taxon>Actinomycetota</taxon>
        <taxon>Actinomycetes</taxon>
        <taxon>Mycobacteriales</taxon>
        <taxon>Nocardiaceae</taxon>
        <taxon>Rhodococcus</taxon>
    </lineage>
</organism>
<accession>A0ABT4MDV1</accession>
<protein>
    <submittedName>
        <fullName evidence="1">Uncharacterized protein</fullName>
    </submittedName>
</protein>
<proteinExistence type="predicted"/>
<comment type="caution">
    <text evidence="1">The sequence shown here is derived from an EMBL/GenBank/DDBJ whole genome shotgun (WGS) entry which is preliminary data.</text>
</comment>
<dbReference type="EMBL" id="JAPWIJ010000004">
    <property type="protein sequence ID" value="MCZ4519141.1"/>
    <property type="molecule type" value="Genomic_DNA"/>
</dbReference>
<evidence type="ECO:0000313" key="1">
    <source>
        <dbReference type="EMBL" id="MCZ4519141.1"/>
    </source>
</evidence>
<reference evidence="1" key="1">
    <citation type="submission" date="2022-12" db="EMBL/GenBank/DDBJ databases">
        <authorList>
            <person name="Krivoruchko A.V."/>
            <person name="Elkin A."/>
        </authorList>
    </citation>
    <scope>NUCLEOTIDE SEQUENCE</scope>
    <source>
        <strain evidence="1">IEGM 1391</strain>
    </source>
</reference>